<proteinExistence type="predicted"/>
<gene>
    <name evidence="2" type="ORF">H7U32_08255</name>
</gene>
<comment type="caution">
    <text evidence="2">The sequence shown here is derived from an EMBL/GenBank/DDBJ whole genome shotgun (WGS) entry which is preliminary data.</text>
</comment>
<dbReference type="Proteomes" id="UP000718821">
    <property type="component" value="Unassembled WGS sequence"/>
</dbReference>
<name>A0A938WZ33_9BIFI</name>
<evidence type="ECO:0000256" key="1">
    <source>
        <dbReference type="SAM" id="MobiDB-lite"/>
    </source>
</evidence>
<feature type="region of interest" description="Disordered" evidence="1">
    <location>
        <begin position="1"/>
        <end position="158"/>
    </location>
</feature>
<accession>A0A938WZ33</accession>
<protein>
    <submittedName>
        <fullName evidence="2">Uncharacterized protein</fullName>
    </submittedName>
</protein>
<sequence length="158" mass="17630">MSVKANPFTPSKRPVGRPGTRDGRPRRVHDRPMTPWRRPARSDGQDRAAGGPGYIPAERRERTERLTAETNPAEPVRRTHAIQDQPETMAAPRTHRLERKLGPDTPYSNRTPARIAGTRPEDNNETPADTDQDSAPTPRKAPLPVPHSLSNEAPREAF</sequence>
<evidence type="ECO:0000313" key="2">
    <source>
        <dbReference type="EMBL" id="MBM6700282.1"/>
    </source>
</evidence>
<evidence type="ECO:0000313" key="3">
    <source>
        <dbReference type="Proteomes" id="UP000718821"/>
    </source>
</evidence>
<dbReference type="EMBL" id="JACLYU010000022">
    <property type="protein sequence ID" value="MBM6700282.1"/>
    <property type="molecule type" value="Genomic_DNA"/>
</dbReference>
<reference evidence="2" key="1">
    <citation type="submission" date="2020-08" db="EMBL/GenBank/DDBJ databases">
        <authorList>
            <person name="Cejkova D."/>
            <person name="Kubasova T."/>
            <person name="Jahodarova E."/>
            <person name="Rychlik I."/>
        </authorList>
    </citation>
    <scope>NUCLEOTIDE SEQUENCE</scope>
    <source>
        <strain evidence="2">An836</strain>
    </source>
</reference>
<feature type="compositionally biased region" description="Polar residues" evidence="1">
    <location>
        <begin position="125"/>
        <end position="135"/>
    </location>
</feature>
<feature type="compositionally biased region" description="Basic and acidic residues" evidence="1">
    <location>
        <begin position="57"/>
        <end position="67"/>
    </location>
</feature>
<keyword evidence="3" id="KW-1185">Reference proteome</keyword>
<organism evidence="2 3">
    <name type="scientific">Bifidobacterium pullorum subsp. saeculare</name>
    <dbReference type="NCBI Taxonomy" id="78257"/>
    <lineage>
        <taxon>Bacteria</taxon>
        <taxon>Bacillati</taxon>
        <taxon>Actinomycetota</taxon>
        <taxon>Actinomycetes</taxon>
        <taxon>Bifidobacteriales</taxon>
        <taxon>Bifidobacteriaceae</taxon>
        <taxon>Bifidobacterium</taxon>
    </lineage>
</organism>
<reference evidence="2" key="2">
    <citation type="journal article" date="2021" name="Sci. Rep.">
        <title>The distribution of antibiotic resistance genes in chicken gut microbiota commensals.</title>
        <authorList>
            <person name="Juricova H."/>
            <person name="Matiasovicova J."/>
            <person name="Kubasova T."/>
            <person name="Cejkova D."/>
            <person name="Rychlik I."/>
        </authorList>
    </citation>
    <scope>NUCLEOTIDE SEQUENCE</scope>
    <source>
        <strain evidence="2">An836</strain>
    </source>
</reference>
<dbReference type="AlphaFoldDB" id="A0A938WZ33"/>